<evidence type="ECO:0000256" key="7">
    <source>
        <dbReference type="ARBA" id="ARBA00022989"/>
    </source>
</evidence>
<comment type="similarity">
    <text evidence="10">Belongs to the ZapG family.</text>
</comment>
<keyword evidence="5" id="KW-0812">Transmembrane</keyword>
<keyword evidence="7" id="KW-1133">Transmembrane helix</keyword>
<evidence type="ECO:0000256" key="4">
    <source>
        <dbReference type="ARBA" id="ARBA00022618"/>
    </source>
</evidence>
<evidence type="ECO:0000256" key="1">
    <source>
        <dbReference type="ARBA" id="ARBA00004377"/>
    </source>
</evidence>
<dbReference type="Proteomes" id="UP001248581">
    <property type="component" value="Chromosome"/>
</dbReference>
<feature type="region of interest" description="Disordered" evidence="14">
    <location>
        <begin position="93"/>
        <end position="150"/>
    </location>
</feature>
<dbReference type="PANTHER" id="PTHR39579">
    <property type="entry name" value="INNER MEMBRANE PROTEIN YHCB"/>
    <property type="match status" value="1"/>
</dbReference>
<evidence type="ECO:0000256" key="9">
    <source>
        <dbReference type="ARBA" id="ARBA00023306"/>
    </source>
</evidence>
<dbReference type="InterPro" id="IPR009386">
    <property type="entry name" value="ZapG-like"/>
</dbReference>
<dbReference type="Pfam" id="PF06295">
    <property type="entry name" value="ZapG-like"/>
    <property type="match status" value="1"/>
</dbReference>
<dbReference type="EMBL" id="CP134146">
    <property type="protein sequence ID" value="WNC68095.1"/>
    <property type="molecule type" value="Genomic_DNA"/>
</dbReference>
<evidence type="ECO:0000256" key="14">
    <source>
        <dbReference type="SAM" id="MobiDB-lite"/>
    </source>
</evidence>
<accession>A0ABY9TH94</accession>
<reference evidence="16" key="1">
    <citation type="submission" date="2023-09" db="EMBL/GenBank/DDBJ databases">
        <authorList>
            <person name="Li S."/>
            <person name="Li X."/>
            <person name="Zhang C."/>
            <person name="Zhao Z."/>
        </authorList>
    </citation>
    <scope>NUCLEOTIDE SEQUENCE [LARGE SCALE GENOMIC DNA]</scope>
    <source>
        <strain evidence="16">SQ345</strain>
    </source>
</reference>
<dbReference type="PANTHER" id="PTHR39579:SF1">
    <property type="entry name" value="INNER MEMBRANE PROTEIN YHCB"/>
    <property type="match status" value="1"/>
</dbReference>
<name>A0ABY9TH94_9GAMM</name>
<comment type="subcellular location">
    <subcellularLocation>
        <location evidence="1">Cell inner membrane</location>
        <topology evidence="1">Single-pass membrane protein</topology>
    </subcellularLocation>
</comment>
<evidence type="ECO:0000256" key="13">
    <source>
        <dbReference type="SAM" id="Coils"/>
    </source>
</evidence>
<proteinExistence type="inferred from homology"/>
<protein>
    <recommendedName>
        <fullName evidence="11">Z-ring associated protein G</fullName>
    </recommendedName>
    <alternativeName>
        <fullName evidence="12">Cell division protein ZapG</fullName>
    </alternativeName>
</protein>
<dbReference type="RefSeq" id="WP_348387253.1">
    <property type="nucleotide sequence ID" value="NZ_CP134146.1"/>
</dbReference>
<evidence type="ECO:0000313" key="16">
    <source>
        <dbReference type="Proteomes" id="UP001248581"/>
    </source>
</evidence>
<sequence>MEFLYLFIGAVIGGVGGFFVSKKLSATEQDYNKLEQQVNESKTSLEQYKQEVAAHLDSSAQLLAQMNETCKTAMTQMEKSTLLLNKANSETNAMPYFSKETEEQLRSNPQKVKSSRSRKKEQITEAPLDYSSDPSGLFNDDKQIVTNSPS</sequence>
<keyword evidence="9" id="KW-0131">Cell cycle</keyword>
<evidence type="ECO:0000256" key="12">
    <source>
        <dbReference type="ARBA" id="ARBA00035727"/>
    </source>
</evidence>
<keyword evidence="8" id="KW-0472">Membrane</keyword>
<evidence type="ECO:0000256" key="11">
    <source>
        <dbReference type="ARBA" id="ARBA00035703"/>
    </source>
</evidence>
<keyword evidence="16" id="KW-1185">Reference proteome</keyword>
<organism evidence="15 16">
    <name type="scientific">Thalassotalea nanhaiensis</name>
    <dbReference type="NCBI Taxonomy" id="3065648"/>
    <lineage>
        <taxon>Bacteria</taxon>
        <taxon>Pseudomonadati</taxon>
        <taxon>Pseudomonadota</taxon>
        <taxon>Gammaproteobacteria</taxon>
        <taxon>Alteromonadales</taxon>
        <taxon>Colwelliaceae</taxon>
        <taxon>Thalassotalea</taxon>
    </lineage>
</organism>
<keyword evidence="2" id="KW-1003">Cell membrane</keyword>
<evidence type="ECO:0000313" key="15">
    <source>
        <dbReference type="EMBL" id="WNC68095.1"/>
    </source>
</evidence>
<keyword evidence="13" id="KW-0175">Coiled coil</keyword>
<evidence type="ECO:0000256" key="10">
    <source>
        <dbReference type="ARBA" id="ARBA00035657"/>
    </source>
</evidence>
<feature type="coiled-coil region" evidence="13">
    <location>
        <begin position="24"/>
        <end position="65"/>
    </location>
</feature>
<evidence type="ECO:0000256" key="2">
    <source>
        <dbReference type="ARBA" id="ARBA00022475"/>
    </source>
</evidence>
<evidence type="ECO:0000256" key="8">
    <source>
        <dbReference type="ARBA" id="ARBA00023136"/>
    </source>
</evidence>
<keyword evidence="3" id="KW-0997">Cell inner membrane</keyword>
<evidence type="ECO:0000256" key="3">
    <source>
        <dbReference type="ARBA" id="ARBA00022519"/>
    </source>
</evidence>
<evidence type="ECO:0000256" key="5">
    <source>
        <dbReference type="ARBA" id="ARBA00022692"/>
    </source>
</evidence>
<evidence type="ECO:0000256" key="6">
    <source>
        <dbReference type="ARBA" id="ARBA00022960"/>
    </source>
</evidence>
<keyword evidence="4" id="KW-0132">Cell division</keyword>
<gene>
    <name evidence="15" type="ORF">RI845_16410</name>
</gene>
<keyword evidence="6" id="KW-0133">Cell shape</keyword>